<evidence type="ECO:0000313" key="2">
    <source>
        <dbReference type="EMBL" id="MBB4910747.1"/>
    </source>
</evidence>
<sequence length="137" mass="15109">MFRGFATISYYADDMTAAEAWYTELLGLPPYFRRDHDGAPAYLEYRIGDHQAELGLIDARFAPHDVRNGPAGVIMNWHVDDLPATLERLLAMGATQLEGITARGEGFVTASVVDPFGNIIGIMTNPHYLAVLAERTP</sequence>
<protein>
    <submittedName>
        <fullName evidence="2">Putative enzyme related to lactoylglutathione lyase</fullName>
    </submittedName>
</protein>
<feature type="domain" description="VOC" evidence="1">
    <location>
        <begin position="4"/>
        <end position="125"/>
    </location>
</feature>
<evidence type="ECO:0000313" key="3">
    <source>
        <dbReference type="Proteomes" id="UP000520767"/>
    </source>
</evidence>
<gene>
    <name evidence="2" type="ORF">FHR82_007006</name>
</gene>
<dbReference type="SUPFAM" id="SSF54593">
    <property type="entry name" value="Glyoxalase/Bleomycin resistance protein/Dihydroxybiphenyl dioxygenase"/>
    <property type="match status" value="1"/>
</dbReference>
<dbReference type="EMBL" id="JACHJQ010000008">
    <property type="protein sequence ID" value="MBB4910747.1"/>
    <property type="molecule type" value="Genomic_DNA"/>
</dbReference>
<name>A0A7W7QBZ3_9PSEU</name>
<evidence type="ECO:0000259" key="1">
    <source>
        <dbReference type="PROSITE" id="PS51819"/>
    </source>
</evidence>
<dbReference type="GO" id="GO:0016829">
    <property type="term" value="F:lyase activity"/>
    <property type="evidence" value="ECO:0007669"/>
    <property type="project" value="UniProtKB-KW"/>
</dbReference>
<dbReference type="PROSITE" id="PS51819">
    <property type="entry name" value="VOC"/>
    <property type="match status" value="1"/>
</dbReference>
<dbReference type="Gene3D" id="3.10.180.10">
    <property type="entry name" value="2,3-Dihydroxybiphenyl 1,2-Dioxygenase, domain 1"/>
    <property type="match status" value="1"/>
</dbReference>
<comment type="caution">
    <text evidence="2">The sequence shown here is derived from an EMBL/GenBank/DDBJ whole genome shotgun (WGS) entry which is preliminary data.</text>
</comment>
<accession>A0A7W7QBZ3</accession>
<organism evidence="2 3">
    <name type="scientific">Actinophytocola algeriensis</name>
    <dbReference type="NCBI Taxonomy" id="1768010"/>
    <lineage>
        <taxon>Bacteria</taxon>
        <taxon>Bacillati</taxon>
        <taxon>Actinomycetota</taxon>
        <taxon>Actinomycetes</taxon>
        <taxon>Pseudonocardiales</taxon>
        <taxon>Pseudonocardiaceae</taxon>
    </lineage>
</organism>
<dbReference type="AlphaFoldDB" id="A0A7W7QBZ3"/>
<dbReference type="InterPro" id="IPR029068">
    <property type="entry name" value="Glyas_Bleomycin-R_OHBP_Dase"/>
</dbReference>
<dbReference type="Pfam" id="PF00903">
    <property type="entry name" value="Glyoxalase"/>
    <property type="match status" value="1"/>
</dbReference>
<keyword evidence="2" id="KW-0456">Lyase</keyword>
<dbReference type="InterPro" id="IPR037523">
    <property type="entry name" value="VOC_core"/>
</dbReference>
<dbReference type="Proteomes" id="UP000520767">
    <property type="component" value="Unassembled WGS sequence"/>
</dbReference>
<keyword evidence="3" id="KW-1185">Reference proteome</keyword>
<dbReference type="RefSeq" id="WP_184814788.1">
    <property type="nucleotide sequence ID" value="NZ_JACHJQ010000008.1"/>
</dbReference>
<dbReference type="InterPro" id="IPR004360">
    <property type="entry name" value="Glyas_Fos-R_dOase_dom"/>
</dbReference>
<proteinExistence type="predicted"/>
<reference evidence="2 3" key="1">
    <citation type="submission" date="2020-08" db="EMBL/GenBank/DDBJ databases">
        <title>Genomic Encyclopedia of Type Strains, Phase III (KMG-III): the genomes of soil and plant-associated and newly described type strains.</title>
        <authorList>
            <person name="Whitman W."/>
        </authorList>
    </citation>
    <scope>NUCLEOTIDE SEQUENCE [LARGE SCALE GENOMIC DNA]</scope>
    <source>
        <strain evidence="2 3">CECT 8960</strain>
    </source>
</reference>